<dbReference type="Proteomes" id="UP001489004">
    <property type="component" value="Unassembled WGS sequence"/>
</dbReference>
<feature type="chain" id="PRO_5043620855" description="monoamine oxidase" evidence="4">
    <location>
        <begin position="20"/>
        <end position="509"/>
    </location>
</feature>
<comment type="catalytic activity">
    <reaction evidence="3">
        <text>a secondary aliphatic amine + O2 + H2O = a primary amine + an aldehyde + H2O2</text>
        <dbReference type="Rhea" id="RHEA:26414"/>
        <dbReference type="ChEBI" id="CHEBI:15377"/>
        <dbReference type="ChEBI" id="CHEBI:15379"/>
        <dbReference type="ChEBI" id="CHEBI:16240"/>
        <dbReference type="ChEBI" id="CHEBI:17478"/>
        <dbReference type="ChEBI" id="CHEBI:58855"/>
        <dbReference type="ChEBI" id="CHEBI:65296"/>
        <dbReference type="EC" id="1.4.3.4"/>
    </reaction>
</comment>
<comment type="similarity">
    <text evidence="1">Belongs to the flavin monoamine oxidase family.</text>
</comment>
<keyword evidence="7" id="KW-1185">Reference proteome</keyword>
<dbReference type="AlphaFoldDB" id="A0AAW1QPE5"/>
<dbReference type="Gene3D" id="3.50.50.60">
    <property type="entry name" value="FAD/NAD(P)-binding domain"/>
    <property type="match status" value="2"/>
</dbReference>
<feature type="signal peptide" evidence="4">
    <location>
        <begin position="1"/>
        <end position="19"/>
    </location>
</feature>
<dbReference type="SUPFAM" id="SSF51905">
    <property type="entry name" value="FAD/NAD(P)-binding domain"/>
    <property type="match status" value="1"/>
</dbReference>
<reference evidence="6 7" key="1">
    <citation type="journal article" date="2024" name="Nat. Commun.">
        <title>Phylogenomics reveals the evolutionary origins of lichenization in chlorophyte algae.</title>
        <authorList>
            <person name="Puginier C."/>
            <person name="Libourel C."/>
            <person name="Otte J."/>
            <person name="Skaloud P."/>
            <person name="Haon M."/>
            <person name="Grisel S."/>
            <person name="Petersen M."/>
            <person name="Berrin J.G."/>
            <person name="Delaux P.M."/>
            <person name="Dal Grande F."/>
            <person name="Keller J."/>
        </authorList>
    </citation>
    <scope>NUCLEOTIDE SEQUENCE [LARGE SCALE GENOMIC DNA]</scope>
    <source>
        <strain evidence="6 7">SAG 2043</strain>
    </source>
</reference>
<dbReference type="Pfam" id="PF01593">
    <property type="entry name" value="Amino_oxidase"/>
    <property type="match status" value="1"/>
</dbReference>
<dbReference type="Pfam" id="PF13450">
    <property type="entry name" value="NAD_binding_8"/>
    <property type="match status" value="1"/>
</dbReference>
<dbReference type="InterPro" id="IPR050703">
    <property type="entry name" value="Flavin_MAO"/>
</dbReference>
<proteinExistence type="inferred from homology"/>
<evidence type="ECO:0000256" key="3">
    <source>
        <dbReference type="ARBA" id="ARBA00048448"/>
    </source>
</evidence>
<evidence type="ECO:0000313" key="6">
    <source>
        <dbReference type="EMBL" id="KAK9823395.1"/>
    </source>
</evidence>
<keyword evidence="4" id="KW-0732">Signal</keyword>
<evidence type="ECO:0000259" key="5">
    <source>
        <dbReference type="Pfam" id="PF01593"/>
    </source>
</evidence>
<evidence type="ECO:0000256" key="1">
    <source>
        <dbReference type="ARBA" id="ARBA00005995"/>
    </source>
</evidence>
<comment type="caution">
    <text evidence="6">The sequence shown here is derived from an EMBL/GenBank/DDBJ whole genome shotgun (WGS) entry which is preliminary data.</text>
</comment>
<dbReference type="PANTHER" id="PTHR43563:SF1">
    <property type="entry name" value="AMINE OXIDASE [FLAVIN-CONTAINING] B"/>
    <property type="match status" value="1"/>
</dbReference>
<name>A0AAW1QPE5_9CHLO</name>
<dbReference type="EC" id="1.4.3.4" evidence="2"/>
<dbReference type="PANTHER" id="PTHR43563">
    <property type="entry name" value="AMINE OXIDASE"/>
    <property type="match status" value="1"/>
</dbReference>
<accession>A0AAW1QPE5</accession>
<gene>
    <name evidence="6" type="ORF">WJX72_002466</name>
</gene>
<evidence type="ECO:0000313" key="7">
    <source>
        <dbReference type="Proteomes" id="UP001489004"/>
    </source>
</evidence>
<evidence type="ECO:0000256" key="4">
    <source>
        <dbReference type="SAM" id="SignalP"/>
    </source>
</evidence>
<protein>
    <recommendedName>
        <fullName evidence="2">monoamine oxidase</fullName>
        <ecNumber evidence="2">1.4.3.4</ecNumber>
    </recommendedName>
</protein>
<feature type="domain" description="Amine oxidase" evidence="5">
    <location>
        <begin position="139"/>
        <end position="243"/>
    </location>
</feature>
<dbReference type="InterPro" id="IPR002937">
    <property type="entry name" value="Amino_oxidase"/>
</dbReference>
<organism evidence="6 7">
    <name type="scientific">[Myrmecia] bisecta</name>
    <dbReference type="NCBI Taxonomy" id="41462"/>
    <lineage>
        <taxon>Eukaryota</taxon>
        <taxon>Viridiplantae</taxon>
        <taxon>Chlorophyta</taxon>
        <taxon>core chlorophytes</taxon>
        <taxon>Trebouxiophyceae</taxon>
        <taxon>Trebouxiales</taxon>
        <taxon>Trebouxiaceae</taxon>
        <taxon>Myrmecia</taxon>
    </lineage>
</organism>
<dbReference type="InterPro" id="IPR036188">
    <property type="entry name" value="FAD/NAD-bd_sf"/>
</dbReference>
<dbReference type="GO" id="GO:0097621">
    <property type="term" value="F:monoamine oxidase activity"/>
    <property type="evidence" value="ECO:0007669"/>
    <property type="project" value="UniProtKB-EC"/>
</dbReference>
<dbReference type="EMBL" id="JALJOR010000002">
    <property type="protein sequence ID" value="KAK9823395.1"/>
    <property type="molecule type" value="Genomic_DNA"/>
</dbReference>
<sequence length="509" mass="53567">MKPVLAALIALALVAGAAAAPRSLKQTLSGQPSTNCETLVVGGGPGGVYSAYRVLESKNSTNVCLLEATGRVGGRIYSVRGLGAKQDLVVDMGAYRYMPLVQKLITDIIEGLLQLPNRLYQPGVEDYKVILSTDGSNAGFATYVEKLLDLGSMMGLKTHFNTKVISVNTTADGTFKVTAGEGQVFTANRVILNLPTRPMHRLLQSSNIETNYNTGLYAPEHNRATKLYLYYPQAWWLAAGLNNGSFAATSAFGPGNVTIPLVARYHDGHVRCNTSSGAVDYYYTNNAINPSSCYGYLQAVYTSASSASSAPSQAAIAYLVDYMGSSSTDVPYKILDGSTALGAKLLADSHASILKWHNANNLSTAAMAASNALPSHAVVAMWDQAVSWVGGGWNGMKDSKQGTPDAVAASGVIHPFPGIPLYVANEAYGPATTQGWSEASLVLAENIIQGYFGGGQPSWMRNTTLPAVIFGPNWNDYESAQQGGGTIVINAKPPAPAPAPAVSAFSTSG</sequence>
<evidence type="ECO:0000256" key="2">
    <source>
        <dbReference type="ARBA" id="ARBA00012804"/>
    </source>
</evidence>